<dbReference type="GO" id="GO:0046872">
    <property type="term" value="F:metal ion binding"/>
    <property type="evidence" value="ECO:0007669"/>
    <property type="project" value="UniProtKB-KW"/>
</dbReference>
<feature type="binding site" evidence="7">
    <location>
        <begin position="316"/>
        <end position="319"/>
    </location>
    <ligand>
        <name>GTP</name>
        <dbReference type="ChEBI" id="CHEBI:37565"/>
    </ligand>
</feature>
<feature type="binding site" evidence="7">
    <location>
        <begin position="294"/>
        <end position="298"/>
    </location>
    <ligand>
        <name>GTP</name>
        <dbReference type="ChEBI" id="CHEBI:37565"/>
    </ligand>
</feature>
<keyword evidence="4 8" id="KW-0460">Magnesium</keyword>
<comment type="subcellular location">
    <subcellularLocation>
        <location evidence="6">Cytoplasm</location>
    </subcellularLocation>
    <text evidence="6">May associate with membranes.</text>
</comment>
<dbReference type="InterPro" id="IPR016496">
    <property type="entry name" value="GTPase_HflX"/>
</dbReference>
<dbReference type="Pfam" id="PF19275">
    <property type="entry name" value="HflX_C"/>
    <property type="match status" value="1"/>
</dbReference>
<dbReference type="EMBL" id="JACIEZ010000003">
    <property type="protein sequence ID" value="MBB4064712.1"/>
    <property type="molecule type" value="Genomic_DNA"/>
</dbReference>
<feature type="coiled-coil region" evidence="9">
    <location>
        <begin position="222"/>
        <end position="256"/>
    </location>
</feature>
<dbReference type="InterPro" id="IPR025121">
    <property type="entry name" value="GTPase_HflX_N"/>
</dbReference>
<dbReference type="PANTHER" id="PTHR10229">
    <property type="entry name" value="GTP-BINDING PROTEIN HFLX"/>
    <property type="match status" value="1"/>
</dbReference>
<dbReference type="Pfam" id="PF13167">
    <property type="entry name" value="GTP-bdg_N"/>
    <property type="match status" value="1"/>
</dbReference>
<dbReference type="GO" id="GO:0043022">
    <property type="term" value="F:ribosome binding"/>
    <property type="evidence" value="ECO:0007669"/>
    <property type="project" value="TreeGrafter"/>
</dbReference>
<keyword evidence="5 6" id="KW-0342">GTP-binding</keyword>
<evidence type="ECO:0000256" key="4">
    <source>
        <dbReference type="ARBA" id="ARBA00022842"/>
    </source>
</evidence>
<dbReference type="GO" id="GO:0005525">
    <property type="term" value="F:GTP binding"/>
    <property type="evidence" value="ECO:0007669"/>
    <property type="project" value="UniProtKB-UniRule"/>
</dbReference>
<dbReference type="PROSITE" id="PS51705">
    <property type="entry name" value="G_HFLX"/>
    <property type="match status" value="1"/>
</dbReference>
<feature type="binding site" evidence="8">
    <location>
        <position position="296"/>
    </location>
    <ligand>
        <name>Mg(2+)</name>
        <dbReference type="ChEBI" id="CHEBI:18420"/>
    </ligand>
</feature>
<feature type="region of interest" description="Disordered" evidence="10">
    <location>
        <begin position="68"/>
        <end position="91"/>
    </location>
</feature>
<feature type="binding site" evidence="7">
    <location>
        <begin position="269"/>
        <end position="276"/>
    </location>
    <ligand>
        <name>GTP</name>
        <dbReference type="ChEBI" id="CHEBI:37565"/>
    </ligand>
</feature>
<dbReference type="GO" id="GO:0005737">
    <property type="term" value="C:cytoplasm"/>
    <property type="evidence" value="ECO:0007669"/>
    <property type="project" value="UniProtKB-SubCell"/>
</dbReference>
<evidence type="ECO:0000256" key="9">
    <source>
        <dbReference type="SAM" id="Coils"/>
    </source>
</evidence>
<dbReference type="PANTHER" id="PTHR10229:SF0">
    <property type="entry name" value="GTP-BINDING PROTEIN 6-RELATED"/>
    <property type="match status" value="1"/>
</dbReference>
<dbReference type="InterPro" id="IPR030394">
    <property type="entry name" value="G_HFLX_dom"/>
</dbReference>
<comment type="subunit">
    <text evidence="6">Monomer. Associates with the 50S ribosomal subunit.</text>
</comment>
<dbReference type="Gene3D" id="3.40.50.300">
    <property type="entry name" value="P-loop containing nucleotide triphosphate hydrolases"/>
    <property type="match status" value="1"/>
</dbReference>
<dbReference type="CDD" id="cd01878">
    <property type="entry name" value="HflX"/>
    <property type="match status" value="1"/>
</dbReference>
<dbReference type="InterPro" id="IPR042108">
    <property type="entry name" value="GTPase_HflX_N_sf"/>
</dbReference>
<keyword evidence="13" id="KW-1185">Reference proteome</keyword>
<dbReference type="InterPro" id="IPR006073">
    <property type="entry name" value="GTP-bd"/>
</dbReference>
<gene>
    <name evidence="6" type="primary">hflX</name>
    <name evidence="12" type="ORF">GGR23_001899</name>
</gene>
<dbReference type="Pfam" id="PF16360">
    <property type="entry name" value="GTP-bdg_M"/>
    <property type="match status" value="1"/>
</dbReference>
<comment type="similarity">
    <text evidence="6">Belongs to the TRAFAC class OBG-HflX-like GTPase superfamily. HflX GTPase family.</text>
</comment>
<comment type="function">
    <text evidence="6">GTPase that associates with the 50S ribosomal subunit and may have a role during protein synthesis or ribosome biogenesis.</text>
</comment>
<evidence type="ECO:0000256" key="10">
    <source>
        <dbReference type="SAM" id="MobiDB-lite"/>
    </source>
</evidence>
<dbReference type="Gene3D" id="3.40.50.11060">
    <property type="entry name" value="GTPase HflX, N-terminal domain"/>
    <property type="match status" value="1"/>
</dbReference>
<keyword evidence="1 6" id="KW-0963">Cytoplasm</keyword>
<proteinExistence type="inferred from homology"/>
<evidence type="ECO:0000256" key="5">
    <source>
        <dbReference type="ARBA" id="ARBA00023134"/>
    </source>
</evidence>
<evidence type="ECO:0000256" key="6">
    <source>
        <dbReference type="HAMAP-Rule" id="MF_00900"/>
    </source>
</evidence>
<dbReference type="GO" id="GO:0003924">
    <property type="term" value="F:GTPase activity"/>
    <property type="evidence" value="ECO:0007669"/>
    <property type="project" value="UniProtKB-UniRule"/>
</dbReference>
<dbReference type="HAMAP" id="MF_00900">
    <property type="entry name" value="GTPase_HflX"/>
    <property type="match status" value="1"/>
</dbReference>
<evidence type="ECO:0000259" key="11">
    <source>
        <dbReference type="PROSITE" id="PS51705"/>
    </source>
</evidence>
<keyword evidence="9" id="KW-0175">Coiled coil</keyword>
<feature type="binding site" evidence="7">
    <location>
        <begin position="386"/>
        <end position="389"/>
    </location>
    <ligand>
        <name>GTP</name>
        <dbReference type="ChEBI" id="CHEBI:37565"/>
    </ligand>
</feature>
<feature type="domain" description="Hflx-type G" evidence="11">
    <location>
        <begin position="263"/>
        <end position="435"/>
    </location>
</feature>
<comment type="cofactor">
    <cofactor evidence="8">
        <name>Mg(2+)</name>
        <dbReference type="ChEBI" id="CHEBI:18420"/>
    </cofactor>
</comment>
<evidence type="ECO:0000256" key="7">
    <source>
        <dbReference type="PIRSR" id="PIRSR006809-1"/>
    </source>
</evidence>
<dbReference type="Proteomes" id="UP000528286">
    <property type="component" value="Unassembled WGS sequence"/>
</dbReference>
<accession>A0A7W6J646</accession>
<dbReference type="InterPro" id="IPR032305">
    <property type="entry name" value="GTP-bd_M"/>
</dbReference>
<name>A0A7W6J646_9HYPH</name>
<evidence type="ECO:0000313" key="13">
    <source>
        <dbReference type="Proteomes" id="UP000528286"/>
    </source>
</evidence>
<dbReference type="SUPFAM" id="SSF52540">
    <property type="entry name" value="P-loop containing nucleoside triphosphate hydrolases"/>
    <property type="match status" value="1"/>
</dbReference>
<dbReference type="AlphaFoldDB" id="A0A7W6J646"/>
<protein>
    <recommendedName>
        <fullName evidence="6">GTPase HflX</fullName>
    </recommendedName>
    <alternativeName>
        <fullName evidence="6">GTP-binding protein HflX</fullName>
    </alternativeName>
</protein>
<keyword evidence="3 6" id="KW-0547">Nucleotide-binding</keyword>
<feature type="binding site" evidence="8">
    <location>
        <position position="276"/>
    </location>
    <ligand>
        <name>Mg(2+)</name>
        <dbReference type="ChEBI" id="CHEBI:18420"/>
    </ligand>
</feature>
<dbReference type="Gene3D" id="6.10.250.2860">
    <property type="match status" value="1"/>
</dbReference>
<dbReference type="InterPro" id="IPR027417">
    <property type="entry name" value="P-loop_NTPase"/>
</dbReference>
<evidence type="ECO:0000256" key="3">
    <source>
        <dbReference type="ARBA" id="ARBA00022741"/>
    </source>
</evidence>
<comment type="caution">
    <text evidence="12">The sequence shown here is derived from an EMBL/GenBank/DDBJ whole genome shotgun (WGS) entry which is preliminary data.</text>
</comment>
<evidence type="ECO:0000313" key="12">
    <source>
        <dbReference type="EMBL" id="MBB4064712.1"/>
    </source>
</evidence>
<keyword evidence="2 8" id="KW-0479">Metal-binding</keyword>
<dbReference type="NCBIfam" id="TIGR03156">
    <property type="entry name" value="GTP_HflX"/>
    <property type="match status" value="1"/>
</dbReference>
<organism evidence="12 13">
    <name type="scientific">Gellertiella hungarica</name>
    <dbReference type="NCBI Taxonomy" id="1572859"/>
    <lineage>
        <taxon>Bacteria</taxon>
        <taxon>Pseudomonadati</taxon>
        <taxon>Pseudomonadota</taxon>
        <taxon>Alphaproteobacteria</taxon>
        <taxon>Hyphomicrobiales</taxon>
        <taxon>Rhizobiaceae</taxon>
        <taxon>Gellertiella</taxon>
    </lineage>
</organism>
<dbReference type="FunFam" id="3.40.50.11060:FF:000001">
    <property type="entry name" value="GTPase HflX"/>
    <property type="match status" value="1"/>
</dbReference>
<dbReference type="InterPro" id="IPR045498">
    <property type="entry name" value="HflX_C"/>
</dbReference>
<evidence type="ECO:0000256" key="8">
    <source>
        <dbReference type="PIRSR" id="PIRSR006809-2"/>
    </source>
</evidence>
<evidence type="ECO:0000256" key="2">
    <source>
        <dbReference type="ARBA" id="ARBA00022723"/>
    </source>
</evidence>
<dbReference type="PIRSF" id="PIRSF006809">
    <property type="entry name" value="GTP-binding_hflX_prd"/>
    <property type="match status" value="1"/>
</dbReference>
<reference evidence="12 13" key="1">
    <citation type="submission" date="2020-08" db="EMBL/GenBank/DDBJ databases">
        <title>Genomic Encyclopedia of Type Strains, Phase IV (KMG-IV): sequencing the most valuable type-strain genomes for metagenomic binning, comparative biology and taxonomic classification.</title>
        <authorList>
            <person name="Goeker M."/>
        </authorList>
    </citation>
    <scope>NUCLEOTIDE SEQUENCE [LARGE SCALE GENOMIC DNA]</scope>
    <source>
        <strain evidence="12 13">DSM 29853</strain>
    </source>
</reference>
<sequence length="497" mass="54911">MAIAHGLPHSHLCFASRPPPIGAAHHSDRTRPITIRDTKTESIIPEGEKHRDDMRAIVVVPVLKQPARPQRGLPAADAAPQPPQRSNESRLEEAIGLARAIDLTIADGTIVTVAAPRPATLLGTGKIEEIKQALDEHNAGLVIVDHPLTPVQQRNLEKEWNAKVIDRTGLILEIFGRRASTKEGTLQVDLAHLNYQKGRLVRSWTHLERQRGGAGFMGGPGETQIEADRRLLQERIVRLERELEQVVRTRQLHRAKRRKVPHPIVALVGYTNAGKSTLFNRITGAGVLAEDMLFATLDPTLRRMKLPHGRTVILSDTVGFISDLPTHLVAAFRATLEEVLEANIILHVRDMSDPDNGAQAADVYRILGDLGIDEKDRAERLIEVWNKIDKLEPEAAEALTQKAAATPNTMAVSAITGTGIDALLEDVQERLSGVMTETTVILPPEKMKLLPWIYSNAVVDEREDLEDGSVRLDLRLTESQAEELDGRLGNAKPKPEW</sequence>
<dbReference type="Pfam" id="PF01926">
    <property type="entry name" value="MMR_HSR1"/>
    <property type="match status" value="1"/>
</dbReference>
<evidence type="ECO:0000256" key="1">
    <source>
        <dbReference type="ARBA" id="ARBA00022490"/>
    </source>
</evidence>
<dbReference type="PRINTS" id="PR00326">
    <property type="entry name" value="GTP1OBG"/>
</dbReference>